<dbReference type="AlphaFoldDB" id="A0A2J5HRX3"/>
<feature type="compositionally biased region" description="Acidic residues" evidence="1">
    <location>
        <begin position="96"/>
        <end position="112"/>
    </location>
</feature>
<reference evidence="3" key="1">
    <citation type="submission" date="2017-12" db="EMBL/GenBank/DDBJ databases">
        <authorList>
            <consortium name="DOE Joint Genome Institute"/>
            <person name="Mondo S.J."/>
            <person name="Kjaerbolling I."/>
            <person name="Vesth T.C."/>
            <person name="Frisvad J.C."/>
            <person name="Nybo J.L."/>
            <person name="Theobald S."/>
            <person name="Kuo A."/>
            <person name="Bowyer P."/>
            <person name="Matsuda Y."/>
            <person name="Lyhne E.K."/>
            <person name="Kogle M.E."/>
            <person name="Clum A."/>
            <person name="Lipzen A."/>
            <person name="Salamov A."/>
            <person name="Ngan C.Y."/>
            <person name="Daum C."/>
            <person name="Chiniquy J."/>
            <person name="Barry K."/>
            <person name="LaButti K."/>
            <person name="Haridas S."/>
            <person name="Simmons B.A."/>
            <person name="Magnuson J.K."/>
            <person name="Mortensen U.H."/>
            <person name="Larsen T.O."/>
            <person name="Grigoriev I.V."/>
            <person name="Baker S.E."/>
            <person name="Andersen M.R."/>
            <person name="Nordberg H.P."/>
            <person name="Cantor M.N."/>
            <person name="Hua S.X."/>
        </authorList>
    </citation>
    <scope>NUCLEOTIDE SEQUENCE [LARGE SCALE GENOMIC DNA]</scope>
    <source>
        <strain evidence="3">IBT 19404</strain>
    </source>
</reference>
<evidence type="ECO:0000256" key="1">
    <source>
        <dbReference type="SAM" id="MobiDB-lite"/>
    </source>
</evidence>
<dbReference type="EMBL" id="KZ559553">
    <property type="protein sequence ID" value="PLN79919.1"/>
    <property type="molecule type" value="Genomic_DNA"/>
</dbReference>
<feature type="region of interest" description="Disordered" evidence="1">
    <location>
        <begin position="34"/>
        <end position="141"/>
    </location>
</feature>
<keyword evidence="3" id="KW-1185">Reference proteome</keyword>
<proteinExistence type="predicted"/>
<evidence type="ECO:0000313" key="2">
    <source>
        <dbReference type="EMBL" id="PLN79919.1"/>
    </source>
</evidence>
<evidence type="ECO:0000313" key="3">
    <source>
        <dbReference type="Proteomes" id="UP000235023"/>
    </source>
</evidence>
<sequence length="369" mass="41046">MGTQLLNKQSSWESLSSNFSNLEISFSQDSCYGSDEISVASTNPTSVNTTTVTPSSSTLEAPPRPPPKSILKRPYSEIEEDEKSESGYASEVSDHDFDDSSDEEDEDEDEEYYITAWDSDSDAMSDSEEEEDEEEDDVDESMECSFISFESNVRFDPNVVYIEAPKCSPEDTADVDSGMTCHEIMERARASGQIEPEGPLDELDLDDIEHDTHAIFYDIARQLPEEHSRDIVDLDKRIFAAYMNGINGVADSSYKSRLHAQVEDIVGGGVQSPYLKSDSPCGVYLDHALNHVIGTFPHILIAGELDELMRLSDERKADRRTQNGLVGKIEHLLSERLASDRVTIGADELCFFAGGIAYALQNWKTCLGR</sequence>
<feature type="compositionally biased region" description="Acidic residues" evidence="1">
    <location>
        <begin position="119"/>
        <end position="141"/>
    </location>
</feature>
<organism evidence="2 3">
    <name type="scientific">Aspergillus taichungensis</name>
    <dbReference type="NCBI Taxonomy" id="482145"/>
    <lineage>
        <taxon>Eukaryota</taxon>
        <taxon>Fungi</taxon>
        <taxon>Dikarya</taxon>
        <taxon>Ascomycota</taxon>
        <taxon>Pezizomycotina</taxon>
        <taxon>Eurotiomycetes</taxon>
        <taxon>Eurotiomycetidae</taxon>
        <taxon>Eurotiales</taxon>
        <taxon>Aspergillaceae</taxon>
        <taxon>Aspergillus</taxon>
        <taxon>Aspergillus subgen. Circumdati</taxon>
    </lineage>
</organism>
<gene>
    <name evidence="2" type="ORF">BDW42DRAFT_118447</name>
</gene>
<dbReference type="OrthoDB" id="4199007at2759"/>
<feature type="compositionally biased region" description="Low complexity" evidence="1">
    <location>
        <begin position="41"/>
        <end position="58"/>
    </location>
</feature>
<dbReference type="Proteomes" id="UP000235023">
    <property type="component" value="Unassembled WGS sequence"/>
</dbReference>
<protein>
    <submittedName>
        <fullName evidence="2">Uncharacterized protein</fullName>
    </submittedName>
</protein>
<name>A0A2J5HRX3_9EURO</name>
<accession>A0A2J5HRX3</accession>